<comment type="caution">
    <text evidence="1">The sequence shown here is derived from an EMBL/GenBank/DDBJ whole genome shotgun (WGS) entry which is preliminary data.</text>
</comment>
<dbReference type="Proteomes" id="UP000242320">
    <property type="component" value="Unassembled WGS sequence"/>
</dbReference>
<sequence length="314" mass="33533">MRDQGFLGAHGVALVSRIVREGLRRFPALKDHDPDDVVQGFFVDRIQTLTATLLAQATNDDSFGRIIRRWVQNWMIDQARKTGTGALRRAIEKVLDETPEFEKVPSGSAGAGRWRLANTGGQPWGGDTGQLVAVAWAVPNVRVPKWSSSSRRPPVADRTSLVAIAHAILDQAGGSLEIAQLVYVFSQRFAASLDPIVVSFDESVDDGIDDDAAGVDLPSQTASPEEAVIAESIALDVTTAAAEIVRRLSSLECAVIPVLDDSAAVRERLSLGRSQSALFVSSLKAKIRSLAGTGEDQEDIVREVIALCGGPAAA</sequence>
<proteinExistence type="predicted"/>
<protein>
    <submittedName>
        <fullName evidence="1">Uncharacterized protein</fullName>
    </submittedName>
</protein>
<evidence type="ECO:0000313" key="2">
    <source>
        <dbReference type="Proteomes" id="UP000242320"/>
    </source>
</evidence>
<dbReference type="EMBL" id="NCXM01000054">
    <property type="protein sequence ID" value="OSC20871.1"/>
    <property type="molecule type" value="Genomic_DNA"/>
</dbReference>
<dbReference type="RefSeq" id="WP_085293061.1">
    <property type="nucleotide sequence ID" value="NZ_NCXM01000054.1"/>
</dbReference>
<keyword evidence="2" id="KW-1185">Reference proteome</keyword>
<evidence type="ECO:0000313" key="1">
    <source>
        <dbReference type="EMBL" id="OSC20871.1"/>
    </source>
</evidence>
<gene>
    <name evidence="1" type="ORF">B8W69_28730</name>
</gene>
<dbReference type="AlphaFoldDB" id="A0A1X2KIB6"/>
<reference evidence="1 2" key="1">
    <citation type="submission" date="2017-04" db="EMBL/GenBank/DDBJ databases">
        <title>The new phylogeny of genus Mycobacterium.</title>
        <authorList>
            <person name="Tortoli E."/>
            <person name="Trovato A."/>
            <person name="Cirillo D.M."/>
        </authorList>
    </citation>
    <scope>NUCLEOTIDE SEQUENCE [LARGE SCALE GENOMIC DNA]</scope>
    <source>
        <strain evidence="1 2">DSM 45247</strain>
    </source>
</reference>
<name>A0A1X2KIB6_9MYCO</name>
<dbReference type="OrthoDB" id="4719869at2"/>
<accession>A0A1X2KIB6</accession>
<organism evidence="1 2">
    <name type="scientific">Mycolicibacterium vulneris</name>
    <dbReference type="NCBI Taxonomy" id="547163"/>
    <lineage>
        <taxon>Bacteria</taxon>
        <taxon>Bacillati</taxon>
        <taxon>Actinomycetota</taxon>
        <taxon>Actinomycetes</taxon>
        <taxon>Mycobacteriales</taxon>
        <taxon>Mycobacteriaceae</taxon>
        <taxon>Mycolicibacterium</taxon>
    </lineage>
</organism>